<dbReference type="Pfam" id="PF00384">
    <property type="entry name" value="Molybdopterin"/>
    <property type="match status" value="1"/>
</dbReference>
<feature type="domain" description="4Fe-4S Mo/W bis-MGD-type" evidence="7">
    <location>
        <begin position="42"/>
        <end position="99"/>
    </location>
</feature>
<dbReference type="Pfam" id="PF01568">
    <property type="entry name" value="Molydop_binding"/>
    <property type="match status" value="1"/>
</dbReference>
<evidence type="ECO:0000313" key="8">
    <source>
        <dbReference type="EMBL" id="MDT8902109.1"/>
    </source>
</evidence>
<sequence length="782" mass="86595">MGLSRRTFIKTGLAGAALGACGALPPVSKWLRQTDAAADPQEKVAYTYHPPNCGGRCSFKCTVKDGKLVKIEPNEWPDKRHSLICLRGLSELERVYSPDRIKTPLKRVGERGEGKFVPISWDEALTTVANKLKELKDKHGGKSIYLKASSGVEHPMFSLATMLGAQFTNHAGIDIGLSGGLHQVTGAGLFGPMNNEVTDWVNAKTILLLGNNFLETSMTDAQFFYDAKEAGAKIIAIDPAYSTTVTRCDQWISLRPGTDTALIMALINQVFANKWYHEDYLRKNSTAPFLIRADDKKLFKAGDKYQVWDKNSGSFQPYDAPGIHAELDGDFSADGVKLQTVFAALREHAKDCTPAWAAKITEVSEQVIKDLAKQYATAGPAVLAWGWGGPDKWYHADSLGRAGGILAALTGNIGRVGGGVGAANHHLPGYFAPFKGWPLPKEFRPAKPEMPATDFPQKPNSVRAVIIQGNTLNQWLANANQTAAWLKKLDLVVVVDIFHNDTVKYADLVLPTCTNFEMEYDYYNLQIRRNHIMTMQKVIDPLFESKTDFQIEKELAAKLGLAQYLPKTPGDLISARLKDPAPPLKGITLETLKANRCIQRLNAPMEPYRGNMNQVYNTPTKKIQLYSEVLLPFGAGFPAYEEPQEASPQNPLFKKYPLQFSQAHTRYRAHSSFSNARWILQIIKEPKVEMNPKDAQKRGLKNGDLVEVFNDRGKFQARYQATPEMRPGSIRVSEGWWSKYFAAGNLQNVTNSANNPRGYPLSHGPVIPFNDTLVEVKKAGGG</sequence>
<dbReference type="PROSITE" id="PS51669">
    <property type="entry name" value="4FE4S_MOW_BIS_MGD"/>
    <property type="match status" value="1"/>
</dbReference>
<dbReference type="InterPro" id="IPR019546">
    <property type="entry name" value="TAT_signal_bac_arc"/>
</dbReference>
<evidence type="ECO:0000256" key="1">
    <source>
        <dbReference type="ARBA" id="ARBA00010312"/>
    </source>
</evidence>
<dbReference type="PROSITE" id="PS51318">
    <property type="entry name" value="TAT"/>
    <property type="match status" value="1"/>
</dbReference>
<reference evidence="8 9" key="1">
    <citation type="submission" date="2023-07" db="EMBL/GenBank/DDBJ databases">
        <title>The novel representative of Negativicutes class, Anaeroselena agilis gen. nov. sp. nov.</title>
        <authorList>
            <person name="Prokofeva M.I."/>
            <person name="Elcheninov A.G."/>
            <person name="Klyukina A."/>
            <person name="Kublanov I.V."/>
            <person name="Frolov E.N."/>
            <person name="Podosokorskaya O.A."/>
        </authorList>
    </citation>
    <scope>NUCLEOTIDE SEQUENCE [LARGE SCALE GENOMIC DNA]</scope>
    <source>
        <strain evidence="8 9">4137-cl</strain>
    </source>
</reference>
<dbReference type="SMART" id="SM00926">
    <property type="entry name" value="Molybdop_Fe4S4"/>
    <property type="match status" value="1"/>
</dbReference>
<dbReference type="EMBL" id="JAUOZS010000001">
    <property type="protein sequence ID" value="MDT8902109.1"/>
    <property type="molecule type" value="Genomic_DNA"/>
</dbReference>
<keyword evidence="3" id="KW-0732">Signal</keyword>
<dbReference type="Gene3D" id="2.40.40.20">
    <property type="match status" value="1"/>
</dbReference>
<evidence type="ECO:0000313" key="9">
    <source>
        <dbReference type="Proteomes" id="UP001254848"/>
    </source>
</evidence>
<proteinExistence type="inferred from homology"/>
<comment type="similarity">
    <text evidence="1">Belongs to the prokaryotic molybdopterin-containing oxidoreductase family.</text>
</comment>
<dbReference type="RefSeq" id="WP_413780597.1">
    <property type="nucleotide sequence ID" value="NZ_JAUOZS010000001.1"/>
</dbReference>
<evidence type="ECO:0000256" key="4">
    <source>
        <dbReference type="ARBA" id="ARBA00023002"/>
    </source>
</evidence>
<dbReference type="Pfam" id="PF04879">
    <property type="entry name" value="Molybdop_Fe4S4"/>
    <property type="match status" value="1"/>
</dbReference>
<comment type="caution">
    <text evidence="8">The sequence shown here is derived from an EMBL/GenBank/DDBJ whole genome shotgun (WGS) entry which is preliminary data.</text>
</comment>
<dbReference type="PROSITE" id="PS51257">
    <property type="entry name" value="PROKAR_LIPOPROTEIN"/>
    <property type="match status" value="1"/>
</dbReference>
<keyword evidence="2" id="KW-0479">Metal-binding</keyword>
<evidence type="ECO:0000259" key="7">
    <source>
        <dbReference type="PROSITE" id="PS51669"/>
    </source>
</evidence>
<dbReference type="InterPro" id="IPR006656">
    <property type="entry name" value="Mopterin_OxRdtase"/>
</dbReference>
<dbReference type="Gene3D" id="3.40.50.740">
    <property type="match status" value="2"/>
</dbReference>
<keyword evidence="4" id="KW-0560">Oxidoreductase</keyword>
<evidence type="ECO:0000256" key="2">
    <source>
        <dbReference type="ARBA" id="ARBA00022723"/>
    </source>
</evidence>
<evidence type="ECO:0000256" key="6">
    <source>
        <dbReference type="ARBA" id="ARBA00023014"/>
    </source>
</evidence>
<name>A0ABU3NZ82_9FIRM</name>
<dbReference type="InterPro" id="IPR050612">
    <property type="entry name" value="Prok_Mopterin_Oxidored"/>
</dbReference>
<keyword evidence="9" id="KW-1185">Reference proteome</keyword>
<gene>
    <name evidence="8" type="ORF">Q4T40_12710</name>
</gene>
<dbReference type="NCBIfam" id="TIGR01409">
    <property type="entry name" value="TAT_signal_seq"/>
    <property type="match status" value="1"/>
</dbReference>
<dbReference type="InterPro" id="IPR006311">
    <property type="entry name" value="TAT_signal"/>
</dbReference>
<accession>A0ABU3NZ82</accession>
<dbReference type="Proteomes" id="UP001254848">
    <property type="component" value="Unassembled WGS sequence"/>
</dbReference>
<keyword evidence="5" id="KW-0408">Iron</keyword>
<dbReference type="InterPro" id="IPR009010">
    <property type="entry name" value="Asp_de-COase-like_dom_sf"/>
</dbReference>
<dbReference type="SUPFAM" id="SSF50692">
    <property type="entry name" value="ADC-like"/>
    <property type="match status" value="1"/>
</dbReference>
<dbReference type="PANTHER" id="PTHR43742">
    <property type="entry name" value="TRIMETHYLAMINE-N-OXIDE REDUCTASE"/>
    <property type="match status" value="1"/>
</dbReference>
<dbReference type="PANTHER" id="PTHR43742:SF6">
    <property type="entry name" value="OXIDOREDUCTASE YYAE-RELATED"/>
    <property type="match status" value="1"/>
</dbReference>
<dbReference type="InterPro" id="IPR006963">
    <property type="entry name" value="Mopterin_OxRdtase_4Fe-4S_dom"/>
</dbReference>
<protein>
    <submittedName>
        <fullName evidence="8">Molybdopterin-dependent oxidoreductase</fullName>
    </submittedName>
</protein>
<dbReference type="Gene3D" id="3.40.228.10">
    <property type="entry name" value="Dimethylsulfoxide Reductase, domain 2"/>
    <property type="match status" value="1"/>
</dbReference>
<dbReference type="InterPro" id="IPR006657">
    <property type="entry name" value="MoPterin_dinucl-bd_dom"/>
</dbReference>
<dbReference type="SUPFAM" id="SSF53706">
    <property type="entry name" value="Formate dehydrogenase/DMSO reductase, domains 1-3"/>
    <property type="match status" value="1"/>
</dbReference>
<dbReference type="Gene3D" id="2.20.25.90">
    <property type="entry name" value="ADC-like domains"/>
    <property type="match status" value="1"/>
</dbReference>
<organism evidence="8 9">
    <name type="scientific">Anaeroselena agilis</name>
    <dbReference type="NCBI Taxonomy" id="3063788"/>
    <lineage>
        <taxon>Bacteria</taxon>
        <taxon>Bacillati</taxon>
        <taxon>Bacillota</taxon>
        <taxon>Negativicutes</taxon>
        <taxon>Acetonemataceae</taxon>
        <taxon>Anaeroselena</taxon>
    </lineage>
</organism>
<keyword evidence="6" id="KW-0411">Iron-sulfur</keyword>
<evidence type="ECO:0000256" key="3">
    <source>
        <dbReference type="ARBA" id="ARBA00022729"/>
    </source>
</evidence>
<evidence type="ECO:0000256" key="5">
    <source>
        <dbReference type="ARBA" id="ARBA00023004"/>
    </source>
</evidence>